<evidence type="ECO:0000259" key="1">
    <source>
        <dbReference type="Pfam" id="PF07929"/>
    </source>
</evidence>
<name>A0A1H9BH10_9BACI</name>
<dbReference type="Gene3D" id="3.10.290.30">
    <property type="entry name" value="MM3350-like"/>
    <property type="match status" value="1"/>
</dbReference>
<dbReference type="SUPFAM" id="SSF159941">
    <property type="entry name" value="MM3350-like"/>
    <property type="match status" value="1"/>
</dbReference>
<keyword evidence="3" id="KW-1185">Reference proteome</keyword>
<reference evidence="2 3" key="1">
    <citation type="submission" date="2016-10" db="EMBL/GenBank/DDBJ databases">
        <authorList>
            <person name="Varghese N."/>
            <person name="Submissions S."/>
        </authorList>
    </citation>
    <scope>NUCLEOTIDE SEQUENCE [LARGE SCALE GENOMIC DNA]</scope>
    <source>
        <strain evidence="2 3">CGMCC 1.7734</strain>
    </source>
</reference>
<dbReference type="Proteomes" id="UP000198733">
    <property type="component" value="Unassembled WGS sequence"/>
</dbReference>
<evidence type="ECO:0000313" key="2">
    <source>
        <dbReference type="EMBL" id="SEP88300.1"/>
    </source>
</evidence>
<feature type="domain" description="Plasmid pRiA4b Orf3-like" evidence="1">
    <location>
        <begin position="2"/>
        <end position="54"/>
    </location>
</feature>
<dbReference type="EMBL" id="FOEH01000001">
    <property type="protein sequence ID" value="SEP88300.1"/>
    <property type="molecule type" value="Genomic_DNA"/>
</dbReference>
<gene>
    <name evidence="2" type="ORF">SAMN05216232_1193</name>
</gene>
<proteinExistence type="predicted"/>
<dbReference type="InterPro" id="IPR024047">
    <property type="entry name" value="MM3350-like_sf"/>
</dbReference>
<dbReference type="InterPro" id="IPR012912">
    <property type="entry name" value="Plasmid_pRiA4b_Orf3-like"/>
</dbReference>
<sequence length="61" mass="7187">MIYEFKITLEDVGVPVWRTIQMDSNSTFRDLHEVIQLAFNWDNMHLHSFFVNKSNGSKIEG</sequence>
<dbReference type="Pfam" id="PF07929">
    <property type="entry name" value="PRiA4_ORF3"/>
    <property type="match status" value="1"/>
</dbReference>
<organism evidence="2 3">
    <name type="scientific">Virgibacillus subterraneus</name>
    <dbReference type="NCBI Taxonomy" id="621109"/>
    <lineage>
        <taxon>Bacteria</taxon>
        <taxon>Bacillati</taxon>
        <taxon>Bacillota</taxon>
        <taxon>Bacilli</taxon>
        <taxon>Bacillales</taxon>
        <taxon>Bacillaceae</taxon>
        <taxon>Virgibacillus</taxon>
    </lineage>
</organism>
<evidence type="ECO:0000313" key="3">
    <source>
        <dbReference type="Proteomes" id="UP000198733"/>
    </source>
</evidence>
<dbReference type="RefSeq" id="WP_092502956.1">
    <property type="nucleotide sequence ID" value="NZ_FOEH01000001.1"/>
</dbReference>
<dbReference type="PANTHER" id="PTHR41878">
    <property type="entry name" value="LEXA REPRESSOR-RELATED"/>
    <property type="match status" value="1"/>
</dbReference>
<accession>A0A1H9BH10</accession>
<comment type="caution">
    <text evidence="2">The sequence shown here is derived from an EMBL/GenBank/DDBJ whole genome shotgun (WGS) entry which is preliminary data.</text>
</comment>
<protein>
    <submittedName>
        <fullName evidence="2">PRiA4b ORF-3-like protein</fullName>
    </submittedName>
</protein>
<dbReference type="PANTHER" id="PTHR41878:SF1">
    <property type="entry name" value="TNPR PROTEIN"/>
    <property type="match status" value="1"/>
</dbReference>